<dbReference type="AlphaFoldDB" id="A0AAW9Q984"/>
<organism evidence="1 2">
    <name type="scientific">Tumidithrix elongata BACA0141</name>
    <dbReference type="NCBI Taxonomy" id="2716417"/>
    <lineage>
        <taxon>Bacteria</taxon>
        <taxon>Bacillati</taxon>
        <taxon>Cyanobacteriota</taxon>
        <taxon>Cyanophyceae</taxon>
        <taxon>Pseudanabaenales</taxon>
        <taxon>Pseudanabaenaceae</taxon>
        <taxon>Tumidithrix</taxon>
        <taxon>Tumidithrix elongata</taxon>
    </lineage>
</organism>
<comment type="caution">
    <text evidence="1">The sequence shown here is derived from an EMBL/GenBank/DDBJ whole genome shotgun (WGS) entry which is preliminary data.</text>
</comment>
<protein>
    <submittedName>
        <fullName evidence="1">Uncharacterized protein</fullName>
    </submittedName>
</protein>
<dbReference type="RefSeq" id="WP_330485972.1">
    <property type="nucleotide sequence ID" value="NZ_JAZBJZ010000141.1"/>
</dbReference>
<evidence type="ECO:0000313" key="1">
    <source>
        <dbReference type="EMBL" id="MEE3719536.1"/>
    </source>
</evidence>
<accession>A0AAW9Q984</accession>
<sequence>MVDTHQPSDHLDSAILSVPEELIPLVRELFALYKNGRKESVVKALSDLILQLKTEPKHSEDFSVIDFPPNPPRKPNYHVLVEPEDIEDPASSDFLKSWEDILNLQLYVDTDIYGTLDADPVVPEGIGEPSEPAVTIEHEDATDIYVQSWSEIAKNMSNLPDDVFTRLWSTTEVAKILECSSSMLRRARKESRLPLKVKDLIVDCISHDGKRSLWFVRPS</sequence>
<gene>
    <name evidence="1" type="ORF">V2H45_22590</name>
</gene>
<reference evidence="1" key="1">
    <citation type="submission" date="2024-01" db="EMBL/GenBank/DDBJ databases">
        <title>Bank of Algae and Cyanobacteria of the Azores (BACA) strain genomes.</title>
        <authorList>
            <person name="Luz R."/>
            <person name="Cordeiro R."/>
            <person name="Fonseca A."/>
            <person name="Goncalves V."/>
        </authorList>
    </citation>
    <scope>NUCLEOTIDE SEQUENCE</scope>
    <source>
        <strain evidence="1">BACA0141</strain>
    </source>
</reference>
<dbReference type="EMBL" id="JAZBJZ010000141">
    <property type="protein sequence ID" value="MEE3719536.1"/>
    <property type="molecule type" value="Genomic_DNA"/>
</dbReference>
<proteinExistence type="predicted"/>
<keyword evidence="2" id="KW-1185">Reference proteome</keyword>
<name>A0AAW9Q984_9CYAN</name>
<evidence type="ECO:0000313" key="2">
    <source>
        <dbReference type="Proteomes" id="UP001333818"/>
    </source>
</evidence>
<dbReference type="Proteomes" id="UP001333818">
    <property type="component" value="Unassembled WGS sequence"/>
</dbReference>